<accession>A0ABT4RFA9</accession>
<dbReference type="InterPro" id="IPR017941">
    <property type="entry name" value="Rieske_2Fe-2S"/>
</dbReference>
<organism evidence="8 9">
    <name type="scientific">Solirubrobacter deserti</name>
    <dbReference type="NCBI Taxonomy" id="2282478"/>
    <lineage>
        <taxon>Bacteria</taxon>
        <taxon>Bacillati</taxon>
        <taxon>Actinomycetota</taxon>
        <taxon>Thermoleophilia</taxon>
        <taxon>Solirubrobacterales</taxon>
        <taxon>Solirubrobacteraceae</taxon>
        <taxon>Solirubrobacter</taxon>
    </lineage>
</organism>
<evidence type="ECO:0000256" key="1">
    <source>
        <dbReference type="ARBA" id="ARBA00022714"/>
    </source>
</evidence>
<comment type="similarity">
    <text evidence="6">Belongs to the bacterial ring-hydroxylating dioxygenase ferredoxin component family.</text>
</comment>
<feature type="domain" description="Rieske" evidence="7">
    <location>
        <begin position="1"/>
        <end position="114"/>
    </location>
</feature>
<proteinExistence type="inferred from homology"/>
<dbReference type="CDD" id="cd03467">
    <property type="entry name" value="Rieske"/>
    <property type="match status" value="1"/>
</dbReference>
<evidence type="ECO:0000256" key="2">
    <source>
        <dbReference type="ARBA" id="ARBA00022723"/>
    </source>
</evidence>
<dbReference type="PANTHER" id="PTHR21496">
    <property type="entry name" value="FERREDOXIN-RELATED"/>
    <property type="match status" value="1"/>
</dbReference>
<reference evidence="8" key="1">
    <citation type="submission" date="2022-10" db="EMBL/GenBank/DDBJ databases">
        <title>The WGS of Solirubrobacter sp. CPCC 204708.</title>
        <authorList>
            <person name="Jiang Z."/>
        </authorList>
    </citation>
    <scope>NUCLEOTIDE SEQUENCE</scope>
    <source>
        <strain evidence="8">CPCC 204708</strain>
    </source>
</reference>
<evidence type="ECO:0000313" key="8">
    <source>
        <dbReference type="EMBL" id="MDA0137228.1"/>
    </source>
</evidence>
<evidence type="ECO:0000256" key="5">
    <source>
        <dbReference type="ARBA" id="ARBA00034078"/>
    </source>
</evidence>
<sequence length="116" mass="12980">MVTIRAIGEGERVTVDLDGTPVTVFNLGERYVAYVDRCLHQSGPVCSRGTLHPHLDAVLDERGEAREFFVEGSQVIACPWHGWEYDLETGEALWNRSRRLRPARVEVDGDAVTVSL</sequence>
<dbReference type="RefSeq" id="WP_202957108.1">
    <property type="nucleotide sequence ID" value="NZ_JAPCID010000008.1"/>
</dbReference>
<gene>
    <name evidence="8" type="ORF">OJ962_06940</name>
</gene>
<evidence type="ECO:0000259" key="7">
    <source>
        <dbReference type="PROSITE" id="PS51296"/>
    </source>
</evidence>
<evidence type="ECO:0000256" key="4">
    <source>
        <dbReference type="ARBA" id="ARBA00023014"/>
    </source>
</evidence>
<dbReference type="SUPFAM" id="SSF50022">
    <property type="entry name" value="ISP domain"/>
    <property type="match status" value="1"/>
</dbReference>
<dbReference type="Gene3D" id="2.102.10.10">
    <property type="entry name" value="Rieske [2Fe-2S] iron-sulphur domain"/>
    <property type="match status" value="1"/>
</dbReference>
<keyword evidence="4" id="KW-0411">Iron-sulfur</keyword>
<keyword evidence="1" id="KW-0001">2Fe-2S</keyword>
<dbReference type="PANTHER" id="PTHR21496:SF0">
    <property type="entry name" value="RIESKE DOMAIN-CONTAINING PROTEIN"/>
    <property type="match status" value="1"/>
</dbReference>
<comment type="caution">
    <text evidence="8">The sequence shown here is derived from an EMBL/GenBank/DDBJ whole genome shotgun (WGS) entry which is preliminary data.</text>
</comment>
<keyword evidence="2" id="KW-0479">Metal-binding</keyword>
<dbReference type="EMBL" id="JAPCID010000008">
    <property type="protein sequence ID" value="MDA0137228.1"/>
    <property type="molecule type" value="Genomic_DNA"/>
</dbReference>
<protein>
    <submittedName>
        <fullName evidence="8">Rieske 2Fe-2S domain-containing protein</fullName>
    </submittedName>
</protein>
<keyword evidence="9" id="KW-1185">Reference proteome</keyword>
<keyword evidence="3" id="KW-0408">Iron</keyword>
<dbReference type="InterPro" id="IPR036922">
    <property type="entry name" value="Rieske_2Fe-2S_sf"/>
</dbReference>
<dbReference type="Proteomes" id="UP001147700">
    <property type="component" value="Unassembled WGS sequence"/>
</dbReference>
<evidence type="ECO:0000256" key="6">
    <source>
        <dbReference type="ARBA" id="ARBA00038001"/>
    </source>
</evidence>
<name>A0ABT4RFA9_9ACTN</name>
<evidence type="ECO:0000313" key="9">
    <source>
        <dbReference type="Proteomes" id="UP001147700"/>
    </source>
</evidence>
<dbReference type="PROSITE" id="PS51296">
    <property type="entry name" value="RIESKE"/>
    <property type="match status" value="1"/>
</dbReference>
<evidence type="ECO:0000256" key="3">
    <source>
        <dbReference type="ARBA" id="ARBA00023004"/>
    </source>
</evidence>
<comment type="cofactor">
    <cofactor evidence="5">
        <name>[2Fe-2S] cluster</name>
        <dbReference type="ChEBI" id="CHEBI:190135"/>
    </cofactor>
</comment>
<dbReference type="Pfam" id="PF00355">
    <property type="entry name" value="Rieske"/>
    <property type="match status" value="1"/>
</dbReference>